<feature type="compositionally biased region" description="Basic residues" evidence="1">
    <location>
        <begin position="107"/>
        <end position="116"/>
    </location>
</feature>
<dbReference type="EMBL" id="JANPWB010000016">
    <property type="protein sequence ID" value="KAJ1080549.1"/>
    <property type="molecule type" value="Genomic_DNA"/>
</dbReference>
<comment type="caution">
    <text evidence="2">The sequence shown here is derived from an EMBL/GenBank/DDBJ whole genome shotgun (WGS) entry which is preliminary data.</text>
</comment>
<dbReference type="Proteomes" id="UP001066276">
    <property type="component" value="Chromosome 12"/>
</dbReference>
<dbReference type="AlphaFoldDB" id="A0AAV7KQS3"/>
<proteinExistence type="predicted"/>
<keyword evidence="3" id="KW-1185">Reference proteome</keyword>
<name>A0AAV7KQS3_PLEWA</name>
<protein>
    <submittedName>
        <fullName evidence="2">Uncharacterized protein</fullName>
    </submittedName>
</protein>
<evidence type="ECO:0000256" key="1">
    <source>
        <dbReference type="SAM" id="MobiDB-lite"/>
    </source>
</evidence>
<accession>A0AAV7KQS3</accession>
<organism evidence="2 3">
    <name type="scientific">Pleurodeles waltl</name>
    <name type="common">Iberian ribbed newt</name>
    <dbReference type="NCBI Taxonomy" id="8319"/>
    <lineage>
        <taxon>Eukaryota</taxon>
        <taxon>Metazoa</taxon>
        <taxon>Chordata</taxon>
        <taxon>Craniata</taxon>
        <taxon>Vertebrata</taxon>
        <taxon>Euteleostomi</taxon>
        <taxon>Amphibia</taxon>
        <taxon>Batrachia</taxon>
        <taxon>Caudata</taxon>
        <taxon>Salamandroidea</taxon>
        <taxon>Salamandridae</taxon>
        <taxon>Pleurodelinae</taxon>
        <taxon>Pleurodeles</taxon>
    </lineage>
</organism>
<reference evidence="2" key="1">
    <citation type="journal article" date="2022" name="bioRxiv">
        <title>Sequencing and chromosome-scale assembly of the giantPleurodeles waltlgenome.</title>
        <authorList>
            <person name="Brown T."/>
            <person name="Elewa A."/>
            <person name="Iarovenko S."/>
            <person name="Subramanian E."/>
            <person name="Araus A.J."/>
            <person name="Petzold A."/>
            <person name="Susuki M."/>
            <person name="Suzuki K.-i.T."/>
            <person name="Hayashi T."/>
            <person name="Toyoda A."/>
            <person name="Oliveira C."/>
            <person name="Osipova E."/>
            <person name="Leigh N.D."/>
            <person name="Simon A."/>
            <person name="Yun M.H."/>
        </authorList>
    </citation>
    <scope>NUCLEOTIDE SEQUENCE</scope>
    <source>
        <strain evidence="2">20211129_DDA</strain>
        <tissue evidence="2">Liver</tissue>
    </source>
</reference>
<gene>
    <name evidence="2" type="ORF">NDU88_000745</name>
</gene>
<feature type="region of interest" description="Disordered" evidence="1">
    <location>
        <begin position="98"/>
        <end position="149"/>
    </location>
</feature>
<evidence type="ECO:0000313" key="2">
    <source>
        <dbReference type="EMBL" id="KAJ1080549.1"/>
    </source>
</evidence>
<evidence type="ECO:0000313" key="3">
    <source>
        <dbReference type="Proteomes" id="UP001066276"/>
    </source>
</evidence>
<sequence>MADTCRVAQLGFPDICFTCIKSEQWEWWVRSVLRYADLRPAKVWTRRERLRGGLDPTQQQPPTWHKLRHPTNRQHQEAHKGTAFLPQCGTRRAHAREALTPAQQQQTRHRLRRPPYRQHQETHKDTACQPRRGMRGAHSGGGLDPGSAAADVAHATLPTLMAAPGGA</sequence>